<dbReference type="Gene3D" id="2.30.30.90">
    <property type="match status" value="1"/>
</dbReference>
<dbReference type="InterPro" id="IPR007167">
    <property type="entry name" value="Fe-transptr_FeoA-like"/>
</dbReference>
<dbReference type="InterPro" id="IPR038157">
    <property type="entry name" value="FeoA_core_dom"/>
</dbReference>
<dbReference type="PANTHER" id="PTHR42954:SF2">
    <property type="entry name" value="FE(2+) TRANSPORT PROTEIN A"/>
    <property type="match status" value="1"/>
</dbReference>
<evidence type="ECO:0000259" key="2">
    <source>
        <dbReference type="SMART" id="SM00899"/>
    </source>
</evidence>
<dbReference type="GO" id="GO:0046914">
    <property type="term" value="F:transition metal ion binding"/>
    <property type="evidence" value="ECO:0007669"/>
    <property type="project" value="InterPro"/>
</dbReference>
<protein>
    <submittedName>
        <fullName evidence="3">Ferrous iron transport protein A</fullName>
    </submittedName>
</protein>
<dbReference type="InterPro" id="IPR052713">
    <property type="entry name" value="FeoA"/>
</dbReference>
<sequence>MSINDLKTGQSAVIHAIGGNPKLAKRLKALGYIEGTRVTVRGSAPLGDPIIIKLRGFDIALRRKDAEFIKVREG</sequence>
<proteinExistence type="predicted"/>
<dbReference type="KEGG" id="cthd:CDO33_09835"/>
<gene>
    <name evidence="3" type="ORF">CDQ84_05440</name>
</gene>
<keyword evidence="1" id="KW-0408">Iron</keyword>
<dbReference type="SUPFAM" id="SSF50037">
    <property type="entry name" value="C-terminal domain of transcriptional repressors"/>
    <property type="match status" value="1"/>
</dbReference>
<evidence type="ECO:0000313" key="4">
    <source>
        <dbReference type="Proteomes" id="UP000236151"/>
    </source>
</evidence>
<dbReference type="AlphaFoldDB" id="A0A2K2FFS0"/>
<keyword evidence="4" id="KW-1185">Reference proteome</keyword>
<feature type="domain" description="Ferrous iron transporter FeoA-like" evidence="2">
    <location>
        <begin position="1"/>
        <end position="73"/>
    </location>
</feature>
<comment type="caution">
    <text evidence="3">The sequence shown here is derived from an EMBL/GenBank/DDBJ whole genome shotgun (WGS) entry which is preliminary data.</text>
</comment>
<dbReference type="InterPro" id="IPR008988">
    <property type="entry name" value="Transcriptional_repressor_C"/>
</dbReference>
<accession>A0A2K2FFS0</accession>
<dbReference type="OrthoDB" id="9811076at2"/>
<dbReference type="EMBL" id="NIOJ01000009">
    <property type="protein sequence ID" value="PNU00528.1"/>
    <property type="molecule type" value="Genomic_DNA"/>
</dbReference>
<dbReference type="RefSeq" id="WP_103080719.1">
    <property type="nucleotide sequence ID" value="NZ_CP021850.1"/>
</dbReference>
<organism evidence="3 4">
    <name type="scientific">Clostridium thermosuccinogenes</name>
    <dbReference type="NCBI Taxonomy" id="84032"/>
    <lineage>
        <taxon>Bacteria</taxon>
        <taxon>Bacillati</taxon>
        <taxon>Bacillota</taxon>
        <taxon>Clostridia</taxon>
        <taxon>Eubacteriales</taxon>
        <taxon>Clostridiaceae</taxon>
        <taxon>Clostridium</taxon>
    </lineage>
</organism>
<dbReference type="PANTHER" id="PTHR42954">
    <property type="entry name" value="FE(2+) TRANSPORT PROTEIN A"/>
    <property type="match status" value="1"/>
</dbReference>
<name>A0A2K2FFS0_9CLOT</name>
<dbReference type="SMART" id="SM00899">
    <property type="entry name" value="FeoA"/>
    <property type="match status" value="1"/>
</dbReference>
<dbReference type="Pfam" id="PF04023">
    <property type="entry name" value="FeoA"/>
    <property type="match status" value="1"/>
</dbReference>
<evidence type="ECO:0000256" key="1">
    <source>
        <dbReference type="ARBA" id="ARBA00023004"/>
    </source>
</evidence>
<dbReference type="Proteomes" id="UP000236151">
    <property type="component" value="Unassembled WGS sequence"/>
</dbReference>
<evidence type="ECO:0000313" key="3">
    <source>
        <dbReference type="EMBL" id="PNU00528.1"/>
    </source>
</evidence>
<reference evidence="4" key="1">
    <citation type="submission" date="2017-06" db="EMBL/GenBank/DDBJ databases">
        <title>Investigating the central metabolism of Clostridium thermosuccinogenes.</title>
        <authorList>
            <person name="Koendjbiharie J.G."/>
            <person name="Van Kranenburg R."/>
            <person name="Vriesendorp B."/>
        </authorList>
    </citation>
    <scope>NUCLEOTIDE SEQUENCE [LARGE SCALE GENOMIC DNA]</scope>
    <source>
        <strain evidence="4">DSM 5806</strain>
    </source>
</reference>